<evidence type="ECO:0000256" key="1">
    <source>
        <dbReference type="ARBA" id="ARBA00004651"/>
    </source>
</evidence>
<comment type="caution">
    <text evidence="11">The sequence shown here is derived from an EMBL/GenBank/DDBJ whole genome shotgun (WGS) entry which is preliminary data.</text>
</comment>
<dbReference type="InterPro" id="IPR036259">
    <property type="entry name" value="MFS_trans_sf"/>
</dbReference>
<feature type="transmembrane region" description="Helical" evidence="9">
    <location>
        <begin position="462"/>
        <end position="482"/>
    </location>
</feature>
<reference evidence="11" key="1">
    <citation type="submission" date="2022-11" db="EMBL/GenBank/DDBJ databases">
        <title>Corynebacterium sp. isolated from Penguins.</title>
        <authorList>
            <person name="Sedlar K."/>
            <person name="Svec P."/>
        </authorList>
    </citation>
    <scope>NUCLEOTIDE SEQUENCE</scope>
    <source>
        <strain evidence="11">P7374</strain>
    </source>
</reference>
<organism evidence="11 12">
    <name type="scientific">Corynebacterium pygosceleis</name>
    <dbReference type="NCBI Taxonomy" id="2800406"/>
    <lineage>
        <taxon>Bacteria</taxon>
        <taxon>Bacillati</taxon>
        <taxon>Actinomycetota</taxon>
        <taxon>Actinomycetes</taxon>
        <taxon>Mycobacteriales</taxon>
        <taxon>Corynebacteriaceae</taxon>
        <taxon>Corynebacterium</taxon>
    </lineage>
</organism>
<dbReference type="NCBIfam" id="TIGR00924">
    <property type="entry name" value="yjdL_sub1_fam"/>
    <property type="match status" value="1"/>
</dbReference>
<proteinExistence type="inferred from homology"/>
<feature type="transmembrane region" description="Helical" evidence="9">
    <location>
        <begin position="284"/>
        <end position="301"/>
    </location>
</feature>
<dbReference type="InterPro" id="IPR018456">
    <property type="entry name" value="PTR2_symporter_CS"/>
</dbReference>
<dbReference type="AlphaFoldDB" id="A0A9Q4C865"/>
<dbReference type="Gene3D" id="1.20.1250.20">
    <property type="entry name" value="MFS general substrate transporter like domains"/>
    <property type="match status" value="1"/>
</dbReference>
<evidence type="ECO:0000256" key="3">
    <source>
        <dbReference type="ARBA" id="ARBA00022448"/>
    </source>
</evidence>
<dbReference type="PANTHER" id="PTHR23517">
    <property type="entry name" value="RESISTANCE PROTEIN MDTM, PUTATIVE-RELATED-RELATED"/>
    <property type="match status" value="1"/>
</dbReference>
<comment type="subcellular location">
    <subcellularLocation>
        <location evidence="1">Cell membrane</location>
        <topology evidence="1">Multi-pass membrane protein</topology>
    </subcellularLocation>
    <subcellularLocation>
        <location evidence="8">Membrane</location>
        <topology evidence="8">Multi-pass membrane protein</topology>
    </subcellularLocation>
</comment>
<dbReference type="RefSeq" id="WP_248167330.1">
    <property type="nucleotide sequence ID" value="NZ_JALNJA010000001.1"/>
</dbReference>
<evidence type="ECO:0000256" key="5">
    <source>
        <dbReference type="ARBA" id="ARBA00022692"/>
    </source>
</evidence>
<keyword evidence="5 8" id="KW-0812">Transmembrane</keyword>
<feature type="transmembrane region" description="Helical" evidence="9">
    <location>
        <begin position="123"/>
        <end position="147"/>
    </location>
</feature>
<dbReference type="InterPro" id="IPR000109">
    <property type="entry name" value="POT_fam"/>
</dbReference>
<evidence type="ECO:0000256" key="2">
    <source>
        <dbReference type="ARBA" id="ARBA00005982"/>
    </source>
</evidence>
<evidence type="ECO:0000256" key="4">
    <source>
        <dbReference type="ARBA" id="ARBA00022475"/>
    </source>
</evidence>
<feature type="transmembrane region" description="Helical" evidence="9">
    <location>
        <begin position="393"/>
        <end position="411"/>
    </location>
</feature>
<keyword evidence="7 9" id="KW-0472">Membrane</keyword>
<evidence type="ECO:0000313" key="11">
    <source>
        <dbReference type="EMBL" id="MCX7467878.1"/>
    </source>
</evidence>
<keyword evidence="6 9" id="KW-1133">Transmembrane helix</keyword>
<keyword evidence="3 8" id="KW-0813">Transport</keyword>
<feature type="transmembrane region" description="Helical" evidence="9">
    <location>
        <begin position="337"/>
        <end position="356"/>
    </location>
</feature>
<dbReference type="GO" id="GO:0005886">
    <property type="term" value="C:plasma membrane"/>
    <property type="evidence" value="ECO:0007669"/>
    <property type="project" value="UniProtKB-SubCell"/>
</dbReference>
<feature type="transmembrane region" description="Helical" evidence="9">
    <location>
        <begin position="184"/>
        <end position="205"/>
    </location>
</feature>
<dbReference type="SUPFAM" id="SSF103473">
    <property type="entry name" value="MFS general substrate transporter"/>
    <property type="match status" value="1"/>
</dbReference>
<feature type="transmembrane region" description="Helical" evidence="9">
    <location>
        <begin position="159"/>
        <end position="178"/>
    </location>
</feature>
<dbReference type="Proteomes" id="UP001071478">
    <property type="component" value="Unassembled WGS sequence"/>
</dbReference>
<evidence type="ECO:0000313" key="12">
    <source>
        <dbReference type="Proteomes" id="UP001071478"/>
    </source>
</evidence>
<dbReference type="InterPro" id="IPR005279">
    <property type="entry name" value="Dipep/tripep_permease"/>
</dbReference>
<dbReference type="GO" id="GO:0006857">
    <property type="term" value="P:oligopeptide transport"/>
    <property type="evidence" value="ECO:0007669"/>
    <property type="project" value="InterPro"/>
</dbReference>
<dbReference type="GO" id="GO:1904680">
    <property type="term" value="F:peptide transmembrane transporter activity"/>
    <property type="evidence" value="ECO:0007669"/>
    <property type="project" value="InterPro"/>
</dbReference>
<feature type="transmembrane region" description="Helical" evidence="9">
    <location>
        <begin position="226"/>
        <end position="246"/>
    </location>
</feature>
<feature type="transmembrane region" description="Helical" evidence="9">
    <location>
        <begin position="65"/>
        <end position="85"/>
    </location>
</feature>
<feature type="transmembrane region" description="Helical" evidence="9">
    <location>
        <begin position="368"/>
        <end position="387"/>
    </location>
</feature>
<gene>
    <name evidence="11" type="ORF">OS129_03155</name>
</gene>
<protein>
    <submittedName>
        <fullName evidence="11">Oligopeptide:H+ symporter</fullName>
    </submittedName>
</protein>
<feature type="domain" description="Major facilitator superfamily (MFS) profile" evidence="10">
    <location>
        <begin position="1"/>
        <end position="492"/>
    </location>
</feature>
<name>A0A9Q4C865_9CORY</name>
<dbReference type="CDD" id="cd17346">
    <property type="entry name" value="MFS_DtpA_like"/>
    <property type="match status" value="1"/>
</dbReference>
<feature type="transmembrane region" description="Helical" evidence="9">
    <location>
        <begin position="252"/>
        <end position="272"/>
    </location>
</feature>
<evidence type="ECO:0000256" key="8">
    <source>
        <dbReference type="RuleBase" id="RU003755"/>
    </source>
</evidence>
<evidence type="ECO:0000256" key="6">
    <source>
        <dbReference type="ARBA" id="ARBA00022989"/>
    </source>
</evidence>
<dbReference type="PROSITE" id="PS01023">
    <property type="entry name" value="PTR2_2"/>
    <property type="match status" value="1"/>
</dbReference>
<comment type="similarity">
    <text evidence="2 8">Belongs to the major facilitator superfamily. Proton-dependent oligopeptide transporter (POT/PTR) (TC 2.A.17) family.</text>
</comment>
<keyword evidence="4" id="KW-1003">Cell membrane</keyword>
<evidence type="ECO:0000256" key="9">
    <source>
        <dbReference type="SAM" id="Phobius"/>
    </source>
</evidence>
<dbReference type="InterPro" id="IPR020846">
    <property type="entry name" value="MFS_dom"/>
</dbReference>
<evidence type="ECO:0000259" key="10">
    <source>
        <dbReference type="PROSITE" id="PS50850"/>
    </source>
</evidence>
<feature type="transmembrane region" description="Helical" evidence="9">
    <location>
        <begin position="97"/>
        <end position="117"/>
    </location>
</feature>
<dbReference type="PROSITE" id="PS50850">
    <property type="entry name" value="MFS"/>
    <property type="match status" value="1"/>
</dbReference>
<dbReference type="PANTHER" id="PTHR23517:SF15">
    <property type="entry name" value="PROTON-DEPENDENT OLIGOPEPTIDE FAMILY TRANSPORT PROTEIN"/>
    <property type="match status" value="1"/>
</dbReference>
<dbReference type="InterPro" id="IPR050171">
    <property type="entry name" value="MFS_Transporters"/>
</dbReference>
<sequence>MTTFEHRSITPPGVPPAPTHSRILFSVAGVEMWERFSFYGMQAIMLYYLYYSATDGGLGLDRAEATALMGAYGSLVYLCTLAGGWVADRLAGAEKTLLGGALTLVVGHLALALVPGVPGVTAGLLAVAVGSGALKASAITVLGTAFADDEGKRDAGFQIFYLGINIGALLGPILTGWFQTTRGFHYGFGAAAVLMLIGLGNYLLTRSRSIASAPTDPLPRTALPRLAAILASASLLILLAVVTGTLNTGSAADILLAVTLGSAALLFTRMLRDRSLGDVERRKVVAFIPVFLASTAFWAVLNQTYGVFAVYSDLRLDRTVDIFGAVREVPASWTQSLNPAFILILSGPAALLWTALGDRVGSATKMAVGVIISGCGLLVLLPFAGGGPSSTPFLALATAVLVITCGELLVGPVGMSTTTALAPASYGTRFSALYFLTMAAGTAAAGVVSRLYNPEDATSERIYFTACGMTVITFGAVVLGMVRRINRLAQTETTAG</sequence>
<accession>A0A9Q4C865</accession>
<feature type="transmembrane region" description="Helical" evidence="9">
    <location>
        <begin position="36"/>
        <end position="53"/>
    </location>
</feature>
<dbReference type="Pfam" id="PF00854">
    <property type="entry name" value="PTR2"/>
    <property type="match status" value="1"/>
</dbReference>
<dbReference type="EMBL" id="JAPMKU010000001">
    <property type="protein sequence ID" value="MCX7467878.1"/>
    <property type="molecule type" value="Genomic_DNA"/>
</dbReference>
<feature type="transmembrane region" description="Helical" evidence="9">
    <location>
        <begin position="432"/>
        <end position="450"/>
    </location>
</feature>
<evidence type="ECO:0000256" key="7">
    <source>
        <dbReference type="ARBA" id="ARBA00023136"/>
    </source>
</evidence>